<organism evidence="1 2">
    <name type="scientific">Nanobsidianus stetteri</name>
    <dbReference type="NCBI Taxonomy" id="1294122"/>
    <lineage>
        <taxon>Archaea</taxon>
        <taxon>Nanobdellota</taxon>
        <taxon>Candidatus Nanoarchaeia</taxon>
        <taxon>Nanoarchaeales</taxon>
        <taxon>Nanopusillaceae</taxon>
        <taxon>Candidatus Nanobsidianus</taxon>
    </lineage>
</organism>
<sequence length="437" mass="51292">MRNYMSCLDEKSYDDYFQCIRNCVNYKNSFEGASYIIKTNSGTEAIKKEEIFYSIYGPIILNYHSLAFLSKTYRLKLEYPYLPENSQLIVSLKKKNKTVEYIIDIGKRREDIHFDADLRTKLPESILLTNLEDPEDIKKLIEARPYGFKTKRDIEKLKNALAKRYIDIFYAPLSLSLILPLKNQEYFPNIYYISKPYTISTPYVFEILLGTWDIIKVPKKLYTYKLNFLSIIGFERSPTMVPHLVDLNPYFELNRKNLNKFEIQIKYDEFQNRFYNFMTETLKVISILKFSPADIGPQQMVMKNGRVIFIDIASGNDIAISQKGLEKIIVEATKDIIEGIENSPLLKHCIKKENYVICNEKIKESELSKMLVADIRRSLIENLNYNRTYNLDNLLKNIKIGDHRLDDIIIQYKDDEFEENREIVLGALKLYLGSLTN</sequence>
<name>A0AAE3EE58_NANST</name>
<dbReference type="Proteomes" id="UP000245509">
    <property type="component" value="Unassembled WGS sequence"/>
</dbReference>
<reference evidence="1" key="3">
    <citation type="submission" date="2021-11" db="EMBL/GenBank/DDBJ databases">
        <authorList>
            <person name="Munson-Mcgee J."/>
            <person name="Field E."/>
            <person name="Bateson M."/>
            <person name="Rooney C."/>
            <person name="Stepanauskas R."/>
            <person name="Young M."/>
        </authorList>
    </citation>
    <scope>NUCLEOTIDE SEQUENCE</scope>
    <source>
        <strain evidence="1">SCGC AB-777_F03</strain>
    </source>
</reference>
<evidence type="ECO:0000313" key="2">
    <source>
        <dbReference type="Proteomes" id="UP000245509"/>
    </source>
</evidence>
<evidence type="ECO:0000313" key="1">
    <source>
        <dbReference type="EMBL" id="MCC5446912.1"/>
    </source>
</evidence>
<proteinExistence type="predicted"/>
<dbReference type="AlphaFoldDB" id="A0AAE3EE58"/>
<dbReference type="EMBL" id="QEFP02000004">
    <property type="protein sequence ID" value="MCC5446912.1"/>
    <property type="molecule type" value="Genomic_DNA"/>
</dbReference>
<accession>A0AAE3EE58</accession>
<reference evidence="1" key="2">
    <citation type="submission" date="2017-05" db="EMBL/GenBank/DDBJ databases">
        <authorList>
            <person name="Munson-Mcgee J.H."/>
        </authorList>
    </citation>
    <scope>NUCLEOTIDE SEQUENCE</scope>
    <source>
        <strain evidence="1">SCGC AB-777_F03</strain>
    </source>
</reference>
<gene>
    <name evidence="1" type="ORF">DDW03_000635</name>
</gene>
<protein>
    <submittedName>
        <fullName evidence="1">Uncharacterized protein</fullName>
    </submittedName>
</protein>
<dbReference type="RefSeq" id="WP_228615141.1">
    <property type="nucleotide sequence ID" value="NZ_QEFP02000004.1"/>
</dbReference>
<reference evidence="1" key="1">
    <citation type="journal article" date="2015" name="Appl. Environ. Microbiol.">
        <title>Nanoarchaeota, Their Sulfolobales Host, and Nanoarchaeota Virus Distribution across Yellowstone National Park Hot Springs.</title>
        <authorList>
            <person name="Munson-McGee J.H."/>
            <person name="Field E.K."/>
            <person name="Bateson M."/>
            <person name="Rooney C."/>
            <person name="Stepanauskas R."/>
            <person name="Young M.J."/>
        </authorList>
    </citation>
    <scope>NUCLEOTIDE SEQUENCE</scope>
    <source>
        <strain evidence="1">SCGC AB-777_F03</strain>
    </source>
</reference>
<comment type="caution">
    <text evidence="1">The sequence shown here is derived from an EMBL/GenBank/DDBJ whole genome shotgun (WGS) entry which is preliminary data.</text>
</comment>